<dbReference type="SUPFAM" id="SSF52047">
    <property type="entry name" value="RNI-like"/>
    <property type="match status" value="1"/>
</dbReference>
<name>A0A2S5BIB6_9BASI</name>
<dbReference type="Gene3D" id="3.80.10.10">
    <property type="entry name" value="Ribonuclease Inhibitor"/>
    <property type="match status" value="1"/>
</dbReference>
<comment type="caution">
    <text evidence="1">The sequence shown here is derived from an EMBL/GenBank/DDBJ whole genome shotgun (WGS) entry which is preliminary data.</text>
</comment>
<evidence type="ECO:0000313" key="2">
    <source>
        <dbReference type="Proteomes" id="UP000237144"/>
    </source>
</evidence>
<reference evidence="1 2" key="1">
    <citation type="journal article" date="2018" name="Front. Microbiol.">
        <title>Prospects for Fungal Bioremediation of Acidic Radioactive Waste Sites: Characterization and Genome Sequence of Rhodotorula taiwanensis MD1149.</title>
        <authorList>
            <person name="Tkavc R."/>
            <person name="Matrosova V.Y."/>
            <person name="Grichenko O.E."/>
            <person name="Gostincar C."/>
            <person name="Volpe R.P."/>
            <person name="Klimenkova P."/>
            <person name="Gaidamakova E.K."/>
            <person name="Zhou C.E."/>
            <person name="Stewart B.J."/>
            <person name="Lyman M.G."/>
            <person name="Malfatti S.A."/>
            <person name="Rubinfeld B."/>
            <person name="Courtot M."/>
            <person name="Singh J."/>
            <person name="Dalgard C.L."/>
            <person name="Hamilton T."/>
            <person name="Frey K.G."/>
            <person name="Gunde-Cimerman N."/>
            <person name="Dugan L."/>
            <person name="Daly M.J."/>
        </authorList>
    </citation>
    <scope>NUCLEOTIDE SEQUENCE [LARGE SCALE GENOMIC DNA]</scope>
    <source>
        <strain evidence="1 2">MD1149</strain>
    </source>
</reference>
<evidence type="ECO:0000313" key="1">
    <source>
        <dbReference type="EMBL" id="POY76512.1"/>
    </source>
</evidence>
<dbReference type="AlphaFoldDB" id="A0A2S5BIB6"/>
<sequence>MAGVNESDAAVPSAAPADERPIELLDLPDELLSRIFLDVFHLSRAAYDRWKVSSHALRGPRPLPSALAPLQLNRRLRGICRPIWCRTVALPGTPTAVESCLASRVVDFPGLVGDQEISALSGVIAELPAAVLQLLPNLTSVHVSESGTYIGTTWTDLLVQLPNLVHLSLETKTWSNQSHVPFTSSTFSFLRLSRLRNLRLAGKIANCRSKFAFPPTLSALHVDLCWVSGPDPNFPAVTELRLSQVEAAAPSIVGCGVDVALHAARNLVLDFFAFGPPQDSNAPLSAVSWDRAFSAGQLCGRLRAYPGLHSLELRKTTAICWPFQVENFPNVKVLRLEGDASLADTFNFTNLAAFLKAFSRLETLSITGFRFHTKVDSSSVELPTLRFADPRDAFPLAADHSVLSSLVRLLTLLPVLHVRIRRAETSMRILQLMRSSASEPFTQENLVDLAA</sequence>
<keyword evidence="2" id="KW-1185">Reference proteome</keyword>
<dbReference type="InterPro" id="IPR032675">
    <property type="entry name" value="LRR_dom_sf"/>
</dbReference>
<organism evidence="1 2">
    <name type="scientific">Rhodotorula taiwanensis</name>
    <dbReference type="NCBI Taxonomy" id="741276"/>
    <lineage>
        <taxon>Eukaryota</taxon>
        <taxon>Fungi</taxon>
        <taxon>Dikarya</taxon>
        <taxon>Basidiomycota</taxon>
        <taxon>Pucciniomycotina</taxon>
        <taxon>Microbotryomycetes</taxon>
        <taxon>Sporidiobolales</taxon>
        <taxon>Sporidiobolaceae</taxon>
        <taxon>Rhodotorula</taxon>
    </lineage>
</organism>
<dbReference type="Proteomes" id="UP000237144">
    <property type="component" value="Unassembled WGS sequence"/>
</dbReference>
<protein>
    <recommendedName>
        <fullName evidence="3">F-box domain-containing protein</fullName>
    </recommendedName>
</protein>
<accession>A0A2S5BIB6</accession>
<evidence type="ECO:0008006" key="3">
    <source>
        <dbReference type="Google" id="ProtNLM"/>
    </source>
</evidence>
<gene>
    <name evidence="1" type="ORF">BMF94_0353</name>
</gene>
<dbReference type="EMBL" id="PJQD01000004">
    <property type="protein sequence ID" value="POY76512.1"/>
    <property type="molecule type" value="Genomic_DNA"/>
</dbReference>
<proteinExistence type="predicted"/>